<gene>
    <name evidence="5" type="ORF">AACH10_20805</name>
</gene>
<evidence type="ECO:0000259" key="4">
    <source>
        <dbReference type="Pfam" id="PF00135"/>
    </source>
</evidence>
<comment type="similarity">
    <text evidence="1 3">Belongs to the type-B carboxylesterase/lipase family.</text>
</comment>
<evidence type="ECO:0000256" key="3">
    <source>
        <dbReference type="RuleBase" id="RU361235"/>
    </source>
</evidence>
<accession>A0ABU9CLK2</accession>
<dbReference type="EMBL" id="JBBUTH010000010">
    <property type="protein sequence ID" value="MEK8052703.1"/>
    <property type="molecule type" value="Genomic_DNA"/>
</dbReference>
<organism evidence="5 6">
    <name type="scientific">Pseudaquabacterium inlustre</name>
    <dbReference type="NCBI Taxonomy" id="2984192"/>
    <lineage>
        <taxon>Bacteria</taxon>
        <taxon>Pseudomonadati</taxon>
        <taxon>Pseudomonadota</taxon>
        <taxon>Betaproteobacteria</taxon>
        <taxon>Burkholderiales</taxon>
        <taxon>Sphaerotilaceae</taxon>
        <taxon>Pseudaquabacterium</taxon>
    </lineage>
</organism>
<dbReference type="SUPFAM" id="SSF53474">
    <property type="entry name" value="alpha/beta-Hydrolases"/>
    <property type="match status" value="1"/>
</dbReference>
<dbReference type="InterPro" id="IPR050309">
    <property type="entry name" value="Type-B_Carboxylest/Lipase"/>
</dbReference>
<reference evidence="5 6" key="1">
    <citation type="submission" date="2024-04" db="EMBL/GenBank/DDBJ databases">
        <title>Novel species of the genus Ideonella isolated from streams.</title>
        <authorList>
            <person name="Lu H."/>
        </authorList>
    </citation>
    <scope>NUCLEOTIDE SEQUENCE [LARGE SCALE GENOMIC DNA]</scope>
    <source>
        <strain evidence="5 6">DXS22W</strain>
    </source>
</reference>
<evidence type="ECO:0000313" key="6">
    <source>
        <dbReference type="Proteomes" id="UP001365405"/>
    </source>
</evidence>
<dbReference type="InterPro" id="IPR019819">
    <property type="entry name" value="Carboxylesterase_B_CS"/>
</dbReference>
<evidence type="ECO:0000256" key="2">
    <source>
        <dbReference type="ARBA" id="ARBA00022801"/>
    </source>
</evidence>
<sequence>MPNRPALPRRFHRLALATLPALLLGACLDGGGDPPVDPLRVATADGPVQGAQAGGMRQFLGIPYAAPPVGARRWQPPAAVTPWTTVRDATTFGAHCPQPDTTPLAYGTPGGQEDCLFLNVFTPTSPGPHPVLVWVHGGAFYLGRSNGYTPTRLVEQGITVVTLNYRLGALGYLAHPALNDANGRSGNYGLLDQVAALQWVRRNIAAFGGDPSNVTLAGQSAGAASTLTQLLSPMASGLFHKAVLQSPPAITQPTGAAAQALGASTAASAFGCADDANAAACLRALPVERIIAAQPGGFSPLNGPNVDGAYLTATWRDGLAAGLAAKVPVLMGSTHDEFTAFQGQTELRTGAPLSASAYPAALAATYGAALGATVAGLYPLSRYDSPSLALSAAVTDSLFACGVRQSVRQLAAAGNPVWAYEFNDVNAPMVLQPAVSFAYKAYHAAEIQYLFDLPSTSLLNSAQQQLAADMLGHWVRFMRTGNPNASGSNTWPAYSRSDDRLLQFVPAASTVTAGFAADHQCAVWTPGA</sequence>
<dbReference type="PROSITE" id="PS00122">
    <property type="entry name" value="CARBOXYLESTERASE_B_1"/>
    <property type="match status" value="1"/>
</dbReference>
<dbReference type="RefSeq" id="WP_341412426.1">
    <property type="nucleotide sequence ID" value="NZ_JBBUTH010000010.1"/>
</dbReference>
<keyword evidence="6" id="KW-1185">Reference proteome</keyword>
<dbReference type="Gene3D" id="3.40.50.1820">
    <property type="entry name" value="alpha/beta hydrolase"/>
    <property type="match status" value="1"/>
</dbReference>
<dbReference type="InterPro" id="IPR029058">
    <property type="entry name" value="AB_hydrolase_fold"/>
</dbReference>
<evidence type="ECO:0000256" key="1">
    <source>
        <dbReference type="ARBA" id="ARBA00005964"/>
    </source>
</evidence>
<proteinExistence type="inferred from homology"/>
<dbReference type="InterPro" id="IPR019826">
    <property type="entry name" value="Carboxylesterase_B_AS"/>
</dbReference>
<comment type="caution">
    <text evidence="5">The sequence shown here is derived from an EMBL/GenBank/DDBJ whole genome shotgun (WGS) entry which is preliminary data.</text>
</comment>
<dbReference type="InterPro" id="IPR002018">
    <property type="entry name" value="CarbesteraseB"/>
</dbReference>
<dbReference type="PROSITE" id="PS00941">
    <property type="entry name" value="CARBOXYLESTERASE_B_2"/>
    <property type="match status" value="1"/>
</dbReference>
<keyword evidence="2 3" id="KW-0378">Hydrolase</keyword>
<dbReference type="Pfam" id="PF00135">
    <property type="entry name" value="COesterase"/>
    <property type="match status" value="1"/>
</dbReference>
<evidence type="ECO:0000313" key="5">
    <source>
        <dbReference type="EMBL" id="MEK8052703.1"/>
    </source>
</evidence>
<protein>
    <recommendedName>
        <fullName evidence="3">Carboxylic ester hydrolase</fullName>
        <ecNumber evidence="3">3.1.1.-</ecNumber>
    </recommendedName>
</protein>
<dbReference type="Proteomes" id="UP001365405">
    <property type="component" value="Unassembled WGS sequence"/>
</dbReference>
<dbReference type="EC" id="3.1.1.-" evidence="3"/>
<feature type="domain" description="Carboxylesterase type B" evidence="4">
    <location>
        <begin position="40"/>
        <end position="523"/>
    </location>
</feature>
<dbReference type="PANTHER" id="PTHR11559">
    <property type="entry name" value="CARBOXYLESTERASE"/>
    <property type="match status" value="1"/>
</dbReference>
<dbReference type="PROSITE" id="PS51257">
    <property type="entry name" value="PROKAR_LIPOPROTEIN"/>
    <property type="match status" value="1"/>
</dbReference>
<name>A0ABU9CLK2_9BURK</name>